<keyword evidence="8" id="KW-1185">Reference proteome</keyword>
<keyword evidence="4" id="KW-0010">Activator</keyword>
<evidence type="ECO:0000313" key="7">
    <source>
        <dbReference type="EMBL" id="MQX14166.1"/>
    </source>
</evidence>
<keyword evidence="5" id="KW-0804">Transcription</keyword>
<dbReference type="FunFam" id="1.10.10.10:FF:000001">
    <property type="entry name" value="LysR family transcriptional regulator"/>
    <property type="match status" value="1"/>
</dbReference>
<dbReference type="RefSeq" id="WP_153437248.1">
    <property type="nucleotide sequence ID" value="NZ_JACIGA010000010.1"/>
</dbReference>
<accession>A0A6N7L978</accession>
<evidence type="ECO:0000313" key="8">
    <source>
        <dbReference type="Proteomes" id="UP000439983"/>
    </source>
</evidence>
<reference evidence="7 8" key="1">
    <citation type="journal article" date="2013" name="Genome Biol.">
        <title>Comparative genomics of the core and accessory genomes of 48 Sinorhizobium strains comprising five genospecies.</title>
        <authorList>
            <person name="Sugawara M."/>
            <person name="Epstein B."/>
            <person name="Badgley B.D."/>
            <person name="Unno T."/>
            <person name="Xu L."/>
            <person name="Reese J."/>
            <person name="Gyaneshwar P."/>
            <person name="Denny R."/>
            <person name="Mudge J."/>
            <person name="Bharti A.K."/>
            <person name="Farmer A.D."/>
            <person name="May G.D."/>
            <person name="Woodward J.E."/>
            <person name="Medigue C."/>
            <person name="Vallenet D."/>
            <person name="Lajus A."/>
            <person name="Rouy Z."/>
            <person name="Martinez-Vaz B."/>
            <person name="Tiffin P."/>
            <person name="Young N.D."/>
            <person name="Sadowsky M.J."/>
        </authorList>
    </citation>
    <scope>NUCLEOTIDE SEQUENCE [LARGE SCALE GENOMIC DNA]</scope>
    <source>
        <strain evidence="7 8">USDA4894</strain>
    </source>
</reference>
<keyword evidence="2" id="KW-0805">Transcription regulation</keyword>
<dbReference type="PANTHER" id="PTHR30293:SF0">
    <property type="entry name" value="NITROGEN ASSIMILATION REGULATORY PROTEIN NAC"/>
    <property type="match status" value="1"/>
</dbReference>
<dbReference type="Pfam" id="PF03466">
    <property type="entry name" value="LysR_substrate"/>
    <property type="match status" value="1"/>
</dbReference>
<dbReference type="GO" id="GO:0003677">
    <property type="term" value="F:DNA binding"/>
    <property type="evidence" value="ECO:0007669"/>
    <property type="project" value="UniProtKB-KW"/>
</dbReference>
<dbReference type="SUPFAM" id="SSF53850">
    <property type="entry name" value="Periplasmic binding protein-like II"/>
    <property type="match status" value="1"/>
</dbReference>
<name>A0A6N7L978_SINTE</name>
<evidence type="ECO:0000256" key="3">
    <source>
        <dbReference type="ARBA" id="ARBA00023125"/>
    </source>
</evidence>
<dbReference type="InterPro" id="IPR036388">
    <property type="entry name" value="WH-like_DNA-bd_sf"/>
</dbReference>
<comment type="similarity">
    <text evidence="1">Belongs to the LysR transcriptional regulatory family.</text>
</comment>
<dbReference type="Pfam" id="PF00126">
    <property type="entry name" value="HTH_1"/>
    <property type="match status" value="1"/>
</dbReference>
<dbReference type="EMBL" id="WITC01000026">
    <property type="protein sequence ID" value="MQX14166.1"/>
    <property type="molecule type" value="Genomic_DNA"/>
</dbReference>
<dbReference type="AlphaFoldDB" id="A0A6N7L978"/>
<feature type="domain" description="HTH lysR-type" evidence="6">
    <location>
        <begin position="6"/>
        <end position="63"/>
    </location>
</feature>
<evidence type="ECO:0000256" key="4">
    <source>
        <dbReference type="ARBA" id="ARBA00023159"/>
    </source>
</evidence>
<proteinExistence type="inferred from homology"/>
<dbReference type="PROSITE" id="PS50931">
    <property type="entry name" value="HTH_LYSR"/>
    <property type="match status" value="1"/>
</dbReference>
<sequence>MLGHAMKLRQLAYFVKVVEVGNITRAAEQLNLAQTALGIQIRNLEDALQIQLLDRHSRGVSATPAGMLLYERSIEILQRLEETRRDLIALGGERVRIRFGATPSILKLIGTELLVAANAQLPGIALHVVEELSFVLADALERGELDYVLAYDIEENPGIRRVALMEEDLLHVSAANGGEQGGDISFRQAVAGDLALVSNRDIIWRRVHETASRLSVDVKITYQVQSNEAIKALVLHGVAQSIMPYGIVAEEIKTGQIIGRRVDRPGVKRTLFLAHPAHRGIADEKPFLAFIDKMVDRLMAEVGPYAHPIDRLVPMEQADSL</sequence>
<evidence type="ECO:0000256" key="5">
    <source>
        <dbReference type="ARBA" id="ARBA00023163"/>
    </source>
</evidence>
<evidence type="ECO:0000256" key="1">
    <source>
        <dbReference type="ARBA" id="ARBA00009437"/>
    </source>
</evidence>
<dbReference type="GO" id="GO:2000142">
    <property type="term" value="P:regulation of DNA-templated transcription initiation"/>
    <property type="evidence" value="ECO:0007669"/>
    <property type="project" value="TreeGrafter"/>
</dbReference>
<dbReference type="Gene3D" id="3.40.190.10">
    <property type="entry name" value="Periplasmic binding protein-like II"/>
    <property type="match status" value="2"/>
</dbReference>
<gene>
    <name evidence="7" type="ORF">GHK62_05165</name>
</gene>
<dbReference type="PRINTS" id="PR00039">
    <property type="entry name" value="HTHLYSR"/>
</dbReference>
<dbReference type="InterPro" id="IPR036390">
    <property type="entry name" value="WH_DNA-bd_sf"/>
</dbReference>
<comment type="caution">
    <text evidence="7">The sequence shown here is derived from an EMBL/GenBank/DDBJ whole genome shotgun (WGS) entry which is preliminary data.</text>
</comment>
<evidence type="ECO:0000259" key="6">
    <source>
        <dbReference type="PROSITE" id="PS50931"/>
    </source>
</evidence>
<dbReference type="GO" id="GO:0003700">
    <property type="term" value="F:DNA-binding transcription factor activity"/>
    <property type="evidence" value="ECO:0007669"/>
    <property type="project" value="InterPro"/>
</dbReference>
<dbReference type="PANTHER" id="PTHR30293">
    <property type="entry name" value="TRANSCRIPTIONAL REGULATORY PROTEIN NAC-RELATED"/>
    <property type="match status" value="1"/>
</dbReference>
<organism evidence="7 8">
    <name type="scientific">Sinorhizobium terangae</name>
    <dbReference type="NCBI Taxonomy" id="110322"/>
    <lineage>
        <taxon>Bacteria</taxon>
        <taxon>Pseudomonadati</taxon>
        <taxon>Pseudomonadota</taxon>
        <taxon>Alphaproteobacteria</taxon>
        <taxon>Hyphomicrobiales</taxon>
        <taxon>Rhizobiaceae</taxon>
        <taxon>Sinorhizobium/Ensifer group</taxon>
        <taxon>Sinorhizobium</taxon>
    </lineage>
</organism>
<protein>
    <submittedName>
        <fullName evidence="7">LysR family transcriptional regulator</fullName>
    </submittedName>
</protein>
<evidence type="ECO:0000256" key="2">
    <source>
        <dbReference type="ARBA" id="ARBA00023015"/>
    </source>
</evidence>
<dbReference type="SUPFAM" id="SSF46785">
    <property type="entry name" value="Winged helix' DNA-binding domain"/>
    <property type="match status" value="1"/>
</dbReference>
<dbReference type="Proteomes" id="UP000439983">
    <property type="component" value="Unassembled WGS sequence"/>
</dbReference>
<dbReference type="InterPro" id="IPR005119">
    <property type="entry name" value="LysR_subst-bd"/>
</dbReference>
<dbReference type="OrthoDB" id="8097684at2"/>
<keyword evidence="3" id="KW-0238">DNA-binding</keyword>
<dbReference type="Gene3D" id="1.10.10.10">
    <property type="entry name" value="Winged helix-like DNA-binding domain superfamily/Winged helix DNA-binding domain"/>
    <property type="match status" value="1"/>
</dbReference>
<dbReference type="InterPro" id="IPR000847">
    <property type="entry name" value="LysR_HTH_N"/>
</dbReference>